<evidence type="ECO:0000313" key="3">
    <source>
        <dbReference type="Proteomes" id="UP000694557"/>
    </source>
</evidence>
<name>A0A8C7GT48_ONCKI</name>
<sequence length="186" mass="19760">LGEKQSAGSHLEVREPLHHSEDHGGTPHTPGTHRMLQCHIAVHADQRQEIDTAVVIHIDSHVDQATQQGAEGPVEAIGHIDSPEGEAGDQEQISGSQVSQVDLCYGAGLLMQAEHQQDKPVIQNPQYAGGQDVGQLRGVKPVPLLSVRAVAGVGTVASSHVYGAGENMLCKCNCGCSRRGTWVYGR</sequence>
<dbReference type="Proteomes" id="UP000694557">
    <property type="component" value="Unassembled WGS sequence"/>
</dbReference>
<feature type="compositionally biased region" description="Basic and acidic residues" evidence="1">
    <location>
        <begin position="11"/>
        <end position="25"/>
    </location>
</feature>
<dbReference type="AlphaFoldDB" id="A0A8C7GT48"/>
<protein>
    <submittedName>
        <fullName evidence="2">Uncharacterized protein</fullName>
    </submittedName>
</protein>
<reference evidence="2" key="1">
    <citation type="submission" date="2025-08" db="UniProtKB">
        <authorList>
            <consortium name="Ensembl"/>
        </authorList>
    </citation>
    <scope>IDENTIFICATION</scope>
</reference>
<dbReference type="Ensembl" id="ENSOKIT00005049534.1">
    <property type="protein sequence ID" value="ENSOKIP00005046963.1"/>
    <property type="gene ID" value="ENSOKIG00005019788.1"/>
</dbReference>
<evidence type="ECO:0000256" key="1">
    <source>
        <dbReference type="SAM" id="MobiDB-lite"/>
    </source>
</evidence>
<organism evidence="2 3">
    <name type="scientific">Oncorhynchus kisutch</name>
    <name type="common">Coho salmon</name>
    <name type="synonym">Salmo kisutch</name>
    <dbReference type="NCBI Taxonomy" id="8019"/>
    <lineage>
        <taxon>Eukaryota</taxon>
        <taxon>Metazoa</taxon>
        <taxon>Chordata</taxon>
        <taxon>Craniata</taxon>
        <taxon>Vertebrata</taxon>
        <taxon>Euteleostomi</taxon>
        <taxon>Actinopterygii</taxon>
        <taxon>Neopterygii</taxon>
        <taxon>Teleostei</taxon>
        <taxon>Protacanthopterygii</taxon>
        <taxon>Salmoniformes</taxon>
        <taxon>Salmonidae</taxon>
        <taxon>Salmoninae</taxon>
        <taxon>Oncorhynchus</taxon>
    </lineage>
</organism>
<proteinExistence type="predicted"/>
<keyword evidence="3" id="KW-1185">Reference proteome</keyword>
<accession>A0A8C7GT48</accession>
<feature type="region of interest" description="Disordered" evidence="1">
    <location>
        <begin position="1"/>
        <end position="33"/>
    </location>
</feature>
<evidence type="ECO:0000313" key="2">
    <source>
        <dbReference type="Ensembl" id="ENSOKIP00005046963.1"/>
    </source>
</evidence>
<reference evidence="2" key="2">
    <citation type="submission" date="2025-09" db="UniProtKB">
        <authorList>
            <consortium name="Ensembl"/>
        </authorList>
    </citation>
    <scope>IDENTIFICATION</scope>
</reference>
<dbReference type="GeneTree" id="ENSGT00990000204015"/>